<sequence>MARTPKYYHHGRSPAAWAGSVVTAVGFTIAAVAAMLGPAWLWVIVGAAFILVGALTTMIMKAMGLGQP</sequence>
<evidence type="ECO:0000256" key="1">
    <source>
        <dbReference type="SAM" id="Phobius"/>
    </source>
</evidence>
<dbReference type="Proteomes" id="UP001501521">
    <property type="component" value="Unassembled WGS sequence"/>
</dbReference>
<dbReference type="NCBIfam" id="NF041681">
    <property type="entry name" value="HGxxPAAW"/>
    <property type="match status" value="1"/>
</dbReference>
<dbReference type="EMBL" id="BAABLV010000027">
    <property type="protein sequence ID" value="GAA4899836.1"/>
    <property type="molecule type" value="Genomic_DNA"/>
</dbReference>
<keyword evidence="1" id="KW-1133">Transmembrane helix</keyword>
<feature type="transmembrane region" description="Helical" evidence="1">
    <location>
        <begin position="40"/>
        <end position="60"/>
    </location>
</feature>
<organism evidence="2 3">
    <name type="scientific">Tessaracoccus lubricantis</name>
    <dbReference type="NCBI Taxonomy" id="545543"/>
    <lineage>
        <taxon>Bacteria</taxon>
        <taxon>Bacillati</taxon>
        <taxon>Actinomycetota</taxon>
        <taxon>Actinomycetes</taxon>
        <taxon>Propionibacteriales</taxon>
        <taxon>Propionibacteriaceae</taxon>
        <taxon>Tessaracoccus</taxon>
    </lineage>
</organism>
<dbReference type="RefSeq" id="WP_345581989.1">
    <property type="nucleotide sequence ID" value="NZ_BAABLV010000027.1"/>
</dbReference>
<gene>
    <name evidence="2" type="ORF">GCM10025789_17670</name>
</gene>
<evidence type="ECO:0000313" key="3">
    <source>
        <dbReference type="Proteomes" id="UP001501521"/>
    </source>
</evidence>
<keyword evidence="1" id="KW-0812">Transmembrane</keyword>
<accession>A0ABP9FK72</accession>
<name>A0ABP9FK72_9ACTN</name>
<keyword evidence="1" id="KW-0472">Membrane</keyword>
<reference evidence="3" key="1">
    <citation type="journal article" date="2019" name="Int. J. Syst. Evol. Microbiol.">
        <title>The Global Catalogue of Microorganisms (GCM) 10K type strain sequencing project: providing services to taxonomists for standard genome sequencing and annotation.</title>
        <authorList>
            <consortium name="The Broad Institute Genomics Platform"/>
            <consortium name="The Broad Institute Genome Sequencing Center for Infectious Disease"/>
            <person name="Wu L."/>
            <person name="Ma J."/>
        </authorList>
    </citation>
    <scope>NUCLEOTIDE SEQUENCE [LARGE SCALE GENOMIC DNA]</scope>
    <source>
        <strain evidence="3">JCM 19125</strain>
    </source>
</reference>
<proteinExistence type="predicted"/>
<comment type="caution">
    <text evidence="2">The sequence shown here is derived from an EMBL/GenBank/DDBJ whole genome shotgun (WGS) entry which is preliminary data.</text>
</comment>
<protein>
    <submittedName>
        <fullName evidence="2">Uncharacterized protein</fullName>
    </submittedName>
</protein>
<keyword evidence="3" id="KW-1185">Reference proteome</keyword>
<feature type="transmembrane region" description="Helical" evidence="1">
    <location>
        <begin position="15"/>
        <end position="34"/>
    </location>
</feature>
<evidence type="ECO:0000313" key="2">
    <source>
        <dbReference type="EMBL" id="GAA4899836.1"/>
    </source>
</evidence>